<keyword evidence="1" id="KW-0238">DNA-binding</keyword>
<dbReference type="Gene3D" id="1.10.260.40">
    <property type="entry name" value="lambda repressor-like DNA-binding domains"/>
    <property type="match status" value="1"/>
</dbReference>
<dbReference type="Pfam" id="PF07883">
    <property type="entry name" value="Cupin_2"/>
    <property type="match status" value="1"/>
</dbReference>
<dbReference type="InterPro" id="IPR001387">
    <property type="entry name" value="Cro/C1-type_HTH"/>
</dbReference>
<dbReference type="SUPFAM" id="SSF51182">
    <property type="entry name" value="RmlC-like cupins"/>
    <property type="match status" value="1"/>
</dbReference>
<dbReference type="Gene3D" id="2.60.120.10">
    <property type="entry name" value="Jelly Rolls"/>
    <property type="match status" value="1"/>
</dbReference>
<dbReference type="PANTHER" id="PTHR46797:SF1">
    <property type="entry name" value="METHYLPHOSPHONATE SYNTHASE"/>
    <property type="match status" value="1"/>
</dbReference>
<evidence type="ECO:0000256" key="2">
    <source>
        <dbReference type="SAM" id="MobiDB-lite"/>
    </source>
</evidence>
<dbReference type="InterPro" id="IPR013096">
    <property type="entry name" value="Cupin_2"/>
</dbReference>
<dbReference type="InterPro" id="IPR011051">
    <property type="entry name" value="RmlC_Cupin_sf"/>
</dbReference>
<evidence type="ECO:0000256" key="1">
    <source>
        <dbReference type="ARBA" id="ARBA00023125"/>
    </source>
</evidence>
<proteinExistence type="predicted"/>
<dbReference type="InterPro" id="IPR014710">
    <property type="entry name" value="RmlC-like_jellyroll"/>
</dbReference>
<dbReference type="SUPFAM" id="SSF47413">
    <property type="entry name" value="lambda repressor-like DNA-binding domains"/>
    <property type="match status" value="1"/>
</dbReference>
<dbReference type="PANTHER" id="PTHR46797">
    <property type="entry name" value="HTH-TYPE TRANSCRIPTIONAL REGULATOR"/>
    <property type="match status" value="1"/>
</dbReference>
<dbReference type="EMBL" id="BSUO01000001">
    <property type="protein sequence ID" value="GMA40787.1"/>
    <property type="molecule type" value="Genomic_DNA"/>
</dbReference>
<dbReference type="InterPro" id="IPR050807">
    <property type="entry name" value="TransReg_Diox_bact_type"/>
</dbReference>
<evidence type="ECO:0000259" key="3">
    <source>
        <dbReference type="PROSITE" id="PS50943"/>
    </source>
</evidence>
<feature type="domain" description="HTH cro/C1-type" evidence="3">
    <location>
        <begin position="21"/>
        <end position="75"/>
    </location>
</feature>
<comment type="caution">
    <text evidence="4">The sequence shown here is derived from an EMBL/GenBank/DDBJ whole genome shotgun (WGS) entry which is preliminary data.</text>
</comment>
<dbReference type="Pfam" id="PF01381">
    <property type="entry name" value="HTH_3"/>
    <property type="match status" value="1"/>
</dbReference>
<feature type="region of interest" description="Disordered" evidence="2">
    <location>
        <begin position="186"/>
        <end position="212"/>
    </location>
</feature>
<keyword evidence="5" id="KW-1185">Reference proteome</keyword>
<dbReference type="PROSITE" id="PS50943">
    <property type="entry name" value="HTH_CROC1"/>
    <property type="match status" value="1"/>
</dbReference>
<dbReference type="InterPro" id="IPR010982">
    <property type="entry name" value="Lambda_DNA-bd_dom_sf"/>
</dbReference>
<dbReference type="CDD" id="cd00093">
    <property type="entry name" value="HTH_XRE"/>
    <property type="match status" value="1"/>
</dbReference>
<dbReference type="Proteomes" id="UP001157126">
    <property type="component" value="Unassembled WGS sequence"/>
</dbReference>
<dbReference type="SMART" id="SM00530">
    <property type="entry name" value="HTH_XRE"/>
    <property type="match status" value="1"/>
</dbReference>
<organism evidence="4 5">
    <name type="scientific">Mobilicoccus caccae</name>
    <dbReference type="NCBI Taxonomy" id="1859295"/>
    <lineage>
        <taxon>Bacteria</taxon>
        <taxon>Bacillati</taxon>
        <taxon>Actinomycetota</taxon>
        <taxon>Actinomycetes</taxon>
        <taxon>Micrococcales</taxon>
        <taxon>Dermatophilaceae</taxon>
        <taxon>Mobilicoccus</taxon>
    </lineage>
</organism>
<accession>A0ABQ6IUG6</accession>
<gene>
    <name evidence="4" type="ORF">GCM10025883_28320</name>
</gene>
<evidence type="ECO:0000313" key="4">
    <source>
        <dbReference type="EMBL" id="GMA40787.1"/>
    </source>
</evidence>
<evidence type="ECO:0000313" key="5">
    <source>
        <dbReference type="Proteomes" id="UP001157126"/>
    </source>
</evidence>
<dbReference type="CDD" id="cd02209">
    <property type="entry name" value="cupin_XRE_C"/>
    <property type="match status" value="1"/>
</dbReference>
<protein>
    <submittedName>
        <fullName evidence="4">XRE family transcriptional regulator</fullName>
    </submittedName>
</protein>
<sequence length="212" mass="23118">MGVVDDMPAIAATLDQIPARIRALRERRDKSLADVAALTGISKSTLSRLESGQRRPSLELLLPVAAALAVPLDEIVGAPRVVDPRVPQRPARSGGRVIVSLSRTQGEPKAYKLTIPAHENTPRLRTHTGYEWLYVLSGTLRLVLADCDVELGPGEVAEFDTRHPHWFGSTGSGPVEVLSLFGKQGERIHVRTRPRTRPRTGPADPPDPGEER</sequence>
<name>A0ABQ6IUG6_9MICO</name>
<reference evidence="5" key="1">
    <citation type="journal article" date="2019" name="Int. J. Syst. Evol. Microbiol.">
        <title>The Global Catalogue of Microorganisms (GCM) 10K type strain sequencing project: providing services to taxonomists for standard genome sequencing and annotation.</title>
        <authorList>
            <consortium name="The Broad Institute Genomics Platform"/>
            <consortium name="The Broad Institute Genome Sequencing Center for Infectious Disease"/>
            <person name="Wu L."/>
            <person name="Ma J."/>
        </authorList>
    </citation>
    <scope>NUCLEOTIDE SEQUENCE [LARGE SCALE GENOMIC DNA]</scope>
    <source>
        <strain evidence="5">NBRC 113072</strain>
    </source>
</reference>